<evidence type="ECO:0000313" key="3">
    <source>
        <dbReference type="Proteomes" id="UP000230002"/>
    </source>
</evidence>
<protein>
    <submittedName>
        <fullName evidence="2">Uncharacterized protein</fullName>
    </submittedName>
</protein>
<sequence>MTDQNDGFYSPPPNAFSGSDSPPYGQSMGSPPGPRRNRYTRGSMASWNSRDFQPMSTLSPGMMSPRATSSVGSRPLPLPSQSRATSEVQPPYSPPPEVDATPRPYMMSQPSDFADDRDWEPDPEEAMTIGQSDAYSFPDHSGQADEQMVQLDEDGGYVRQVIPLDDPDAAPVAMMGPDPMAKPTSRTKAFVGGFVASLRRLPKAVVKSSRYDRKATRKGAPGTVHSTGASHFVPAPPYNEPGVPVDPAHVSYVEARRTHVSQDIPTELDYAGEHSGLASRPHSARRASSQVQSPSIISTPRFLPEGAILADPELASDYVKMEPPSSPPDDSFSAHFTRVANFFQELKNLPWVSDRVAVDYRPMRSSRACVGKAKESGSWYNRKQDVDLLAGGPTSPLQPPTRMRTHSVPSSHMSMHSATATRTYHRQHHPDGTPLSYMTSPLSMPSPGASSHGHGQHPMSFSYYFAPPQPLYVYTPSMNSQLQTVAEGTPGPSPAMSQLPQALPVYMFPGPPPRVFQSPVPPSASASPTSVHRSHARPSPPTRTSGVPPSATQRSSHSRHSGSNAH</sequence>
<reference evidence="2 3" key="1">
    <citation type="journal article" date="2015" name="Sci. Rep.">
        <title>Chromosome-level genome map provides insights into diverse defense mechanisms in the medicinal fungus Ganoderma sinense.</title>
        <authorList>
            <person name="Zhu Y."/>
            <person name="Xu J."/>
            <person name="Sun C."/>
            <person name="Zhou S."/>
            <person name="Xu H."/>
            <person name="Nelson D.R."/>
            <person name="Qian J."/>
            <person name="Song J."/>
            <person name="Luo H."/>
            <person name="Xiang L."/>
            <person name="Li Y."/>
            <person name="Xu Z."/>
            <person name="Ji A."/>
            <person name="Wang L."/>
            <person name="Lu S."/>
            <person name="Hayward A."/>
            <person name="Sun W."/>
            <person name="Li X."/>
            <person name="Schwartz D.C."/>
            <person name="Wang Y."/>
            <person name="Chen S."/>
        </authorList>
    </citation>
    <scope>NUCLEOTIDE SEQUENCE [LARGE SCALE GENOMIC DNA]</scope>
    <source>
        <strain evidence="2 3">ZZ0214-1</strain>
    </source>
</reference>
<feature type="region of interest" description="Disordered" evidence="1">
    <location>
        <begin position="1"/>
        <end position="126"/>
    </location>
</feature>
<dbReference type="AlphaFoldDB" id="A0A2G8RVE2"/>
<name>A0A2G8RVE2_9APHY</name>
<dbReference type="Proteomes" id="UP000230002">
    <property type="component" value="Unassembled WGS sequence"/>
</dbReference>
<proteinExistence type="predicted"/>
<feature type="compositionally biased region" description="Acidic residues" evidence="1">
    <location>
        <begin position="113"/>
        <end position="125"/>
    </location>
</feature>
<feature type="compositionally biased region" description="Low complexity" evidence="1">
    <location>
        <begin position="278"/>
        <end position="289"/>
    </location>
</feature>
<feature type="region of interest" description="Disordered" evidence="1">
    <location>
        <begin position="206"/>
        <end position="237"/>
    </location>
</feature>
<feature type="compositionally biased region" description="Polar residues" evidence="1">
    <location>
        <begin position="43"/>
        <end position="59"/>
    </location>
</feature>
<comment type="caution">
    <text evidence="2">The sequence shown here is derived from an EMBL/GenBank/DDBJ whole genome shotgun (WGS) entry which is preliminary data.</text>
</comment>
<feature type="region of interest" description="Disordered" evidence="1">
    <location>
        <begin position="514"/>
        <end position="566"/>
    </location>
</feature>
<feature type="compositionally biased region" description="Polar residues" evidence="1">
    <location>
        <begin position="542"/>
        <end position="566"/>
    </location>
</feature>
<dbReference type="STRING" id="1077348.A0A2G8RVE2"/>
<gene>
    <name evidence="2" type="ORF">GSI_13359</name>
</gene>
<feature type="compositionally biased region" description="Polar residues" evidence="1">
    <location>
        <begin position="79"/>
        <end position="88"/>
    </location>
</feature>
<organism evidence="2 3">
    <name type="scientific">Ganoderma sinense ZZ0214-1</name>
    <dbReference type="NCBI Taxonomy" id="1077348"/>
    <lineage>
        <taxon>Eukaryota</taxon>
        <taxon>Fungi</taxon>
        <taxon>Dikarya</taxon>
        <taxon>Basidiomycota</taxon>
        <taxon>Agaricomycotina</taxon>
        <taxon>Agaricomycetes</taxon>
        <taxon>Polyporales</taxon>
        <taxon>Polyporaceae</taxon>
        <taxon>Ganoderma</taxon>
    </lineage>
</organism>
<evidence type="ECO:0000256" key="1">
    <source>
        <dbReference type="SAM" id="MobiDB-lite"/>
    </source>
</evidence>
<dbReference type="EMBL" id="AYKW01000056">
    <property type="protein sequence ID" value="PIL25469.1"/>
    <property type="molecule type" value="Genomic_DNA"/>
</dbReference>
<keyword evidence="3" id="KW-1185">Reference proteome</keyword>
<dbReference type="OrthoDB" id="3244156at2759"/>
<feature type="region of interest" description="Disordered" evidence="1">
    <location>
        <begin position="390"/>
        <end position="412"/>
    </location>
</feature>
<accession>A0A2G8RVE2</accession>
<feature type="region of interest" description="Disordered" evidence="1">
    <location>
        <begin position="273"/>
        <end position="293"/>
    </location>
</feature>
<evidence type="ECO:0000313" key="2">
    <source>
        <dbReference type="EMBL" id="PIL25469.1"/>
    </source>
</evidence>